<gene>
    <name evidence="10" type="ORF">SAMN04490248_1489</name>
</gene>
<dbReference type="PANTHER" id="PTHR30332">
    <property type="entry name" value="PROBABLE GENERAL SECRETION PATHWAY PROTEIN D"/>
    <property type="match status" value="1"/>
</dbReference>
<evidence type="ECO:0000256" key="2">
    <source>
        <dbReference type="ARBA" id="ARBA00022448"/>
    </source>
</evidence>
<dbReference type="InterPro" id="IPR005644">
    <property type="entry name" value="NolW-like"/>
</dbReference>
<dbReference type="GO" id="GO:0015627">
    <property type="term" value="C:type II protein secretion system complex"/>
    <property type="evidence" value="ECO:0007669"/>
    <property type="project" value="TreeGrafter"/>
</dbReference>
<keyword evidence="4" id="KW-0472">Membrane</keyword>
<evidence type="ECO:0000256" key="7">
    <source>
        <dbReference type="RuleBase" id="RU004004"/>
    </source>
</evidence>
<dbReference type="SMART" id="SM00965">
    <property type="entry name" value="STN"/>
    <property type="match status" value="1"/>
</dbReference>
<feature type="chain" id="PRO_5011446115" evidence="8">
    <location>
        <begin position="25"/>
        <end position="570"/>
    </location>
</feature>
<dbReference type="InterPro" id="IPR004846">
    <property type="entry name" value="T2SS/T3SS_dom"/>
</dbReference>
<dbReference type="AlphaFoldDB" id="A0A1H8W8E1"/>
<dbReference type="InterPro" id="IPR050810">
    <property type="entry name" value="Bact_Secretion_Sys_Channel"/>
</dbReference>
<dbReference type="GO" id="GO:0009306">
    <property type="term" value="P:protein secretion"/>
    <property type="evidence" value="ECO:0007669"/>
    <property type="project" value="InterPro"/>
</dbReference>
<evidence type="ECO:0000256" key="5">
    <source>
        <dbReference type="ARBA" id="ARBA00023237"/>
    </source>
</evidence>
<proteinExistence type="inferred from homology"/>
<evidence type="ECO:0000256" key="8">
    <source>
        <dbReference type="SAM" id="SignalP"/>
    </source>
</evidence>
<keyword evidence="3 8" id="KW-0732">Signal</keyword>
<keyword evidence="5" id="KW-0998">Cell outer membrane</keyword>
<dbReference type="STRING" id="569882.SAMN04490248_1489"/>
<protein>
    <submittedName>
        <fullName evidence="10">Type II secretory pathway component GspD/PulD (Secretin)</fullName>
    </submittedName>
</protein>
<dbReference type="Pfam" id="PF07660">
    <property type="entry name" value="STN"/>
    <property type="match status" value="1"/>
</dbReference>
<comment type="subcellular location">
    <subcellularLocation>
        <location evidence="7">Cell outer membrane</location>
    </subcellularLocation>
    <subcellularLocation>
        <location evidence="1">Membrane</location>
    </subcellularLocation>
</comment>
<evidence type="ECO:0000256" key="3">
    <source>
        <dbReference type="ARBA" id="ARBA00022729"/>
    </source>
</evidence>
<dbReference type="InterPro" id="IPR001775">
    <property type="entry name" value="GspD/PilQ"/>
</dbReference>
<dbReference type="OrthoDB" id="9775455at2"/>
<dbReference type="Gene3D" id="3.30.1370.130">
    <property type="match status" value="1"/>
</dbReference>
<keyword evidence="2 7" id="KW-0813">Transport</keyword>
<reference evidence="10 11" key="1">
    <citation type="submission" date="2016-10" db="EMBL/GenBank/DDBJ databases">
        <authorList>
            <person name="de Groot N.N."/>
        </authorList>
    </citation>
    <scope>NUCLEOTIDE SEQUENCE [LARGE SCALE GENOMIC DNA]</scope>
    <source>
        <strain evidence="10 11">DSM 27842</strain>
    </source>
</reference>
<dbReference type="Gene3D" id="3.30.1370.120">
    <property type="match status" value="1"/>
</dbReference>
<evidence type="ECO:0000313" key="11">
    <source>
        <dbReference type="Proteomes" id="UP000198893"/>
    </source>
</evidence>
<sequence length="570" mass="62706">MKNLGRVLCILAIAIILQTLPVRTAEAQSQPIVNNVFFQTDLRQALEDIAAQTEENIIADPSVQGIVSVTLDDVTLDQALDLVLAGTSYRVARQPDYYLVYSPDADSDLFTEISETRLFELENLDPASARSLLPQPFQNYVRVDEDTGRLAVTAPPQLMARIETDLRTLDRQDEQTTTFFALQYVKPENARALLPERLQRYVRIDTTRNTVAITAPGQRRTEIIALMRRLDAPRAPAAVDTPDIYRTQIIELQHATAESVMALLPESMVGAYVRADTESNTLAVSAPPHMIDGIRHDVAAVDIPRRHVMLDARVVVLERADLLDFGTDISWPEITLGGVTADNIDFPWELRIGYTPSREFTNALSLTLNYLSSTQQATIVSSPQVLAQDGRASEIKVTTEEFFEILTESNANLTTSQLERIETGTILSITPRIGTGQDITLDMNLEVSDVVGRGENNLPVVSRRTAQSTVSLEDGGTAAVAGLMDTRSQVTASGVPGTTSLPLLGRLLGTDELNHQARQVAIFVTATLVDQNGKRFETGSESPPRIRKVSDEQFRAELLDALDRMQQGGN</sequence>
<dbReference type="EMBL" id="FODS01000048">
    <property type="protein sequence ID" value="SEP23783.1"/>
    <property type="molecule type" value="Genomic_DNA"/>
</dbReference>
<dbReference type="Proteomes" id="UP000198893">
    <property type="component" value="Unassembled WGS sequence"/>
</dbReference>
<evidence type="ECO:0000256" key="4">
    <source>
        <dbReference type="ARBA" id="ARBA00023136"/>
    </source>
</evidence>
<feature type="signal peptide" evidence="8">
    <location>
        <begin position="1"/>
        <end position="24"/>
    </location>
</feature>
<evidence type="ECO:0000259" key="9">
    <source>
        <dbReference type="SMART" id="SM00965"/>
    </source>
</evidence>
<dbReference type="PRINTS" id="PR00811">
    <property type="entry name" value="BCTERIALGSPD"/>
</dbReference>
<dbReference type="Pfam" id="PF00263">
    <property type="entry name" value="Secretin"/>
    <property type="match status" value="1"/>
</dbReference>
<evidence type="ECO:0000256" key="6">
    <source>
        <dbReference type="RuleBase" id="RU004003"/>
    </source>
</evidence>
<evidence type="ECO:0000313" key="10">
    <source>
        <dbReference type="EMBL" id="SEP23783.1"/>
    </source>
</evidence>
<comment type="similarity">
    <text evidence="6">Belongs to the bacterial secretin family.</text>
</comment>
<dbReference type="InterPro" id="IPR038591">
    <property type="entry name" value="NolW-like_sf"/>
</dbReference>
<dbReference type="InterPro" id="IPR011662">
    <property type="entry name" value="Secretin/TonB_short_N"/>
</dbReference>
<keyword evidence="11" id="KW-1185">Reference proteome</keyword>
<dbReference type="GO" id="GO:0009279">
    <property type="term" value="C:cell outer membrane"/>
    <property type="evidence" value="ECO:0007669"/>
    <property type="project" value="UniProtKB-SubCell"/>
</dbReference>
<accession>A0A1H8W8E1</accession>
<dbReference type="Pfam" id="PF03958">
    <property type="entry name" value="Secretin_N"/>
    <property type="match status" value="1"/>
</dbReference>
<organism evidence="10 11">
    <name type="scientific">Salinihabitans flavidus</name>
    <dbReference type="NCBI Taxonomy" id="569882"/>
    <lineage>
        <taxon>Bacteria</taxon>
        <taxon>Pseudomonadati</taxon>
        <taxon>Pseudomonadota</taxon>
        <taxon>Alphaproteobacteria</taxon>
        <taxon>Rhodobacterales</taxon>
        <taxon>Roseobacteraceae</taxon>
        <taxon>Salinihabitans</taxon>
    </lineage>
</organism>
<dbReference type="PANTHER" id="PTHR30332:SF24">
    <property type="entry name" value="SECRETIN GSPD-RELATED"/>
    <property type="match status" value="1"/>
</dbReference>
<feature type="domain" description="Secretin/TonB short N-terminal" evidence="9">
    <location>
        <begin position="55"/>
        <end position="103"/>
    </location>
</feature>
<evidence type="ECO:0000256" key="1">
    <source>
        <dbReference type="ARBA" id="ARBA00004370"/>
    </source>
</evidence>
<name>A0A1H8W8E1_9RHOB</name>